<dbReference type="InterPro" id="IPR052341">
    <property type="entry name" value="LOG_family_nucleotidases"/>
</dbReference>
<dbReference type="NCBIfam" id="TIGR00730">
    <property type="entry name" value="Rossman fold protein, TIGR00730 family"/>
    <property type="match status" value="1"/>
</dbReference>
<gene>
    <name evidence="1" type="ORF">UFOPK2292_00101</name>
</gene>
<dbReference type="Gene3D" id="3.40.50.450">
    <property type="match status" value="1"/>
</dbReference>
<dbReference type="PANTHER" id="PTHR43393">
    <property type="entry name" value="CYTOKININ RIBOSIDE 5'-MONOPHOSPHATE PHOSPHORIBOHYDROLASE"/>
    <property type="match status" value="1"/>
</dbReference>
<dbReference type="SUPFAM" id="SSF102405">
    <property type="entry name" value="MCP/YpsA-like"/>
    <property type="match status" value="1"/>
</dbReference>
<dbReference type="GO" id="GO:0016787">
    <property type="term" value="F:hydrolase activity"/>
    <property type="evidence" value="ECO:0007669"/>
    <property type="project" value="InterPro"/>
</dbReference>
<dbReference type="EMBL" id="CAEZWU010000008">
    <property type="protein sequence ID" value="CAB4658367.1"/>
    <property type="molecule type" value="Genomic_DNA"/>
</dbReference>
<organism evidence="1">
    <name type="scientific">freshwater metagenome</name>
    <dbReference type="NCBI Taxonomy" id="449393"/>
    <lineage>
        <taxon>unclassified sequences</taxon>
        <taxon>metagenomes</taxon>
        <taxon>ecological metagenomes</taxon>
    </lineage>
</organism>
<dbReference type="Pfam" id="PF03641">
    <property type="entry name" value="Lysine_decarbox"/>
    <property type="match status" value="1"/>
</dbReference>
<dbReference type="GO" id="GO:0009691">
    <property type="term" value="P:cytokinin biosynthetic process"/>
    <property type="evidence" value="ECO:0007669"/>
    <property type="project" value="InterPro"/>
</dbReference>
<sequence>MSQNSSINDSELKLLIDELVTSAISQRTISKLDKKLVVELITTSLKLANDKPNTLNLKIATAAITEMRDAFVMFAPYTNRKKVTIFGSARTTKDDPLYKLTQEVAMSLSENGWMVVTGAGPGIMEAGMSGAGREMSIGVSIRLPFETSANPIIAGDEKYVSMRYFFTRKLMLVKESDAFICMPGGFGTLDEMFELLTLLQTGKGNPAPIVLLDLPGDPFWEDVDLFVKNSLLPRKLVSESDLALYHVASGVQDAVDTINNFYSNYHSTRIVGNLTVIRLRDEITDARLTELSQQFAYLSNAGTITKIKPTAAEVSDKDNLDLFRIAFEFTRRDFGGLRKLIDQLNKK</sequence>
<accession>A0A6J6L8J9</accession>
<dbReference type="InterPro" id="IPR005269">
    <property type="entry name" value="LOG"/>
</dbReference>
<protein>
    <submittedName>
        <fullName evidence="1">Unannotated protein</fullName>
    </submittedName>
</protein>
<reference evidence="1" key="1">
    <citation type="submission" date="2020-05" db="EMBL/GenBank/DDBJ databases">
        <authorList>
            <person name="Chiriac C."/>
            <person name="Salcher M."/>
            <person name="Ghai R."/>
            <person name="Kavagutti S V."/>
        </authorList>
    </citation>
    <scope>NUCLEOTIDE SEQUENCE</scope>
</reference>
<proteinExistence type="predicted"/>
<name>A0A6J6L8J9_9ZZZZ</name>
<dbReference type="GO" id="GO:0005829">
    <property type="term" value="C:cytosol"/>
    <property type="evidence" value="ECO:0007669"/>
    <property type="project" value="TreeGrafter"/>
</dbReference>
<evidence type="ECO:0000313" key="1">
    <source>
        <dbReference type="EMBL" id="CAB4658367.1"/>
    </source>
</evidence>
<dbReference type="PANTHER" id="PTHR43393:SF2">
    <property type="entry name" value="CYTOKININ RIBOSIDE 5'-MONOPHOSPHATE PHOSPHORIBOHYDROLASE"/>
    <property type="match status" value="1"/>
</dbReference>
<dbReference type="AlphaFoldDB" id="A0A6J6L8J9"/>
<dbReference type="InterPro" id="IPR031100">
    <property type="entry name" value="LOG_fam"/>
</dbReference>